<gene>
    <name evidence="2" type="ORF">H6G03_33895</name>
</gene>
<dbReference type="AlphaFoldDB" id="A0A926VNB7"/>
<reference evidence="2" key="2">
    <citation type="submission" date="2020-08" db="EMBL/GenBank/DDBJ databases">
        <authorList>
            <person name="Chen M."/>
            <person name="Teng W."/>
            <person name="Zhao L."/>
            <person name="Hu C."/>
            <person name="Zhou Y."/>
            <person name="Han B."/>
            <person name="Song L."/>
            <person name="Shu W."/>
        </authorList>
    </citation>
    <scope>NUCLEOTIDE SEQUENCE</scope>
    <source>
        <strain evidence="2">FACHB-1375</strain>
    </source>
</reference>
<evidence type="ECO:0000313" key="3">
    <source>
        <dbReference type="Proteomes" id="UP000641646"/>
    </source>
</evidence>
<proteinExistence type="predicted"/>
<organism evidence="2 3">
    <name type="scientific">Aerosakkonema funiforme FACHB-1375</name>
    <dbReference type="NCBI Taxonomy" id="2949571"/>
    <lineage>
        <taxon>Bacteria</taxon>
        <taxon>Bacillati</taxon>
        <taxon>Cyanobacteriota</taxon>
        <taxon>Cyanophyceae</taxon>
        <taxon>Oscillatoriophycideae</taxon>
        <taxon>Aerosakkonematales</taxon>
        <taxon>Aerosakkonemataceae</taxon>
        <taxon>Aerosakkonema</taxon>
    </lineage>
</organism>
<sequence length="75" mass="8488">MNKKTFGFIFVILLAGFIIAGDSLTFLPPQVRSASVQSRNFVVGLIPKWIRPKNRDAGREQEIQKLEKGQDTNQQ</sequence>
<dbReference type="EMBL" id="JACJPW010000157">
    <property type="protein sequence ID" value="MBD2185997.1"/>
    <property type="molecule type" value="Genomic_DNA"/>
</dbReference>
<accession>A0A926VNB7</accession>
<feature type="region of interest" description="Disordered" evidence="1">
    <location>
        <begin position="55"/>
        <end position="75"/>
    </location>
</feature>
<reference evidence="2" key="1">
    <citation type="journal article" date="2015" name="ISME J.">
        <title>Draft Genome Sequence of Streptomyces incarnatus NRRL8089, which Produces the Nucleoside Antibiotic Sinefungin.</title>
        <authorList>
            <person name="Oshima K."/>
            <person name="Hattori M."/>
            <person name="Shimizu H."/>
            <person name="Fukuda K."/>
            <person name="Nemoto M."/>
            <person name="Inagaki K."/>
            <person name="Tamura T."/>
        </authorList>
    </citation>
    <scope>NUCLEOTIDE SEQUENCE</scope>
    <source>
        <strain evidence="2">FACHB-1375</strain>
    </source>
</reference>
<keyword evidence="3" id="KW-1185">Reference proteome</keyword>
<protein>
    <recommendedName>
        <fullName evidence="4">Ketol-acid reductoisomerase</fullName>
    </recommendedName>
</protein>
<evidence type="ECO:0008006" key="4">
    <source>
        <dbReference type="Google" id="ProtNLM"/>
    </source>
</evidence>
<comment type="caution">
    <text evidence="2">The sequence shown here is derived from an EMBL/GenBank/DDBJ whole genome shotgun (WGS) entry which is preliminary data.</text>
</comment>
<evidence type="ECO:0000256" key="1">
    <source>
        <dbReference type="SAM" id="MobiDB-lite"/>
    </source>
</evidence>
<dbReference type="RefSeq" id="WP_190474876.1">
    <property type="nucleotide sequence ID" value="NZ_JACJPW010000157.1"/>
</dbReference>
<evidence type="ECO:0000313" key="2">
    <source>
        <dbReference type="EMBL" id="MBD2185997.1"/>
    </source>
</evidence>
<name>A0A926VNB7_9CYAN</name>
<dbReference type="Proteomes" id="UP000641646">
    <property type="component" value="Unassembled WGS sequence"/>
</dbReference>